<accession>A0A9P5GGT3</accession>
<dbReference type="EMBL" id="JAAOZQ010000069">
    <property type="protein sequence ID" value="KAF7520828.1"/>
    <property type="molecule type" value="Genomic_DNA"/>
</dbReference>
<dbReference type="Proteomes" id="UP000701341">
    <property type="component" value="Unassembled WGS sequence"/>
</dbReference>
<keyword evidence="1" id="KW-0175">Coiled coil</keyword>
<reference evidence="2" key="1">
    <citation type="submission" date="2020-02" db="EMBL/GenBank/DDBJ databases">
        <authorList>
            <person name="Lichtner F.J."/>
        </authorList>
    </citation>
    <scope>NUCLEOTIDE SEQUENCE</scope>
    <source>
        <strain evidence="2">G10</strain>
    </source>
</reference>
<organism evidence="2 3">
    <name type="scientific">Penicillium crustosum</name>
    <name type="common">Blue mold fungus</name>
    <dbReference type="NCBI Taxonomy" id="36656"/>
    <lineage>
        <taxon>Eukaryota</taxon>
        <taxon>Fungi</taxon>
        <taxon>Dikarya</taxon>
        <taxon>Ascomycota</taxon>
        <taxon>Pezizomycotina</taxon>
        <taxon>Eurotiomycetes</taxon>
        <taxon>Eurotiomycetidae</taxon>
        <taxon>Eurotiales</taxon>
        <taxon>Aspergillaceae</taxon>
        <taxon>Penicillium</taxon>
    </lineage>
</organism>
<evidence type="ECO:0000256" key="1">
    <source>
        <dbReference type="SAM" id="Coils"/>
    </source>
</evidence>
<gene>
    <name evidence="2" type="ORF">PCG10_008754</name>
</gene>
<evidence type="ECO:0000313" key="2">
    <source>
        <dbReference type="EMBL" id="KAF7520828.1"/>
    </source>
</evidence>
<dbReference type="AlphaFoldDB" id="A0A9P5GGT3"/>
<evidence type="ECO:0000313" key="3">
    <source>
        <dbReference type="Proteomes" id="UP000701341"/>
    </source>
</evidence>
<keyword evidence="3" id="KW-1185">Reference proteome</keyword>
<name>A0A9P5GGT3_PENCR</name>
<sequence>MSPTEPSSLNPGKPAALPVVNSGSLEGFIKYIGILSSSSETQFASAVLGEISQQRERIHSQDEELDRLRKEILDIKERNRTTIEDMFAANGHEKAKQRDSAAYIENLQAVVNDRENKIAEYSKILGNTQQKIAKLESTCSQEIAKVSQAAKDISELQTSLKEKDKTIDQMKAAGSKLKSMLLTEQKRSEDLEATNVSRNKELQAVRARIQTLEGFAVQSSDIDEKFV</sequence>
<comment type="caution">
    <text evidence="2">The sequence shown here is derived from an EMBL/GenBank/DDBJ whole genome shotgun (WGS) entry which is preliminary data.</text>
</comment>
<proteinExistence type="predicted"/>
<protein>
    <submittedName>
        <fullName evidence="2">Uncharacterized protein</fullName>
    </submittedName>
</protein>
<feature type="coiled-coil region" evidence="1">
    <location>
        <begin position="51"/>
        <end position="173"/>
    </location>
</feature>